<sequence length="366" mass="39461">MLTSTFSIQEATIQDIRLAFNEKRLTSKQLVDFYLEEISKLNPILFAVIETNPDALIQAENADRERELKEVTTELPFLHGVPILLKDLISTKDKLSTTAGSLALLGSVVRRDAGVVKRLRESGAVILGKASLSEWAHFRSFDIPSGWSARGLQGKNPYVLTADPCGSSSGSAISVAANLVAVSLGTETDGSILCPASQNSVVGIKPTVGLTSRAGVVPVSLRQDSVGPICRTVSDAVIVLDAIVGYDPLDEATKTASEFIPEGGYKQFLTASGLKGKRLGVVMKHSLLHHPIEMLRREGATVIEVLSIQNIEVIMDWTKSGARTALLAEFKMSLNAYLKDLVKSPVRSLADVIAYNEKFAEEASRV</sequence>
<dbReference type="PANTHER" id="PTHR42678">
    <property type="entry name" value="AMIDASE"/>
    <property type="match status" value="1"/>
</dbReference>
<dbReference type="EMBL" id="JAAMPC010001253">
    <property type="protein sequence ID" value="KAG2241109.1"/>
    <property type="molecule type" value="Genomic_DNA"/>
</dbReference>
<dbReference type="PANTHER" id="PTHR42678:SF34">
    <property type="entry name" value="OS04G0183300 PROTEIN"/>
    <property type="match status" value="1"/>
</dbReference>
<dbReference type="InterPro" id="IPR023631">
    <property type="entry name" value="Amidase_dom"/>
</dbReference>
<dbReference type="Pfam" id="PF01425">
    <property type="entry name" value="Amidase"/>
    <property type="match status" value="1"/>
</dbReference>
<evidence type="ECO:0000259" key="1">
    <source>
        <dbReference type="Pfam" id="PF01425"/>
    </source>
</evidence>
<dbReference type="InterPro" id="IPR036928">
    <property type="entry name" value="AS_sf"/>
</dbReference>
<evidence type="ECO:0000313" key="3">
    <source>
        <dbReference type="Proteomes" id="UP000886595"/>
    </source>
</evidence>
<name>A0A8X7TGT0_BRACI</name>
<protein>
    <recommendedName>
        <fullName evidence="1">Amidase domain-containing protein</fullName>
    </recommendedName>
</protein>
<proteinExistence type="predicted"/>
<dbReference type="SUPFAM" id="SSF75304">
    <property type="entry name" value="Amidase signature (AS) enzymes"/>
    <property type="match status" value="1"/>
</dbReference>
<gene>
    <name evidence="2" type="ORF">Bca52824_090396</name>
</gene>
<keyword evidence="3" id="KW-1185">Reference proteome</keyword>
<dbReference type="Proteomes" id="UP000886595">
    <property type="component" value="Unassembled WGS sequence"/>
</dbReference>
<dbReference type="AlphaFoldDB" id="A0A8X7TGT0"/>
<organism evidence="2 3">
    <name type="scientific">Brassica carinata</name>
    <name type="common">Ethiopian mustard</name>
    <name type="synonym">Abyssinian cabbage</name>
    <dbReference type="NCBI Taxonomy" id="52824"/>
    <lineage>
        <taxon>Eukaryota</taxon>
        <taxon>Viridiplantae</taxon>
        <taxon>Streptophyta</taxon>
        <taxon>Embryophyta</taxon>
        <taxon>Tracheophyta</taxon>
        <taxon>Spermatophyta</taxon>
        <taxon>Magnoliopsida</taxon>
        <taxon>eudicotyledons</taxon>
        <taxon>Gunneridae</taxon>
        <taxon>Pentapetalae</taxon>
        <taxon>rosids</taxon>
        <taxon>malvids</taxon>
        <taxon>Brassicales</taxon>
        <taxon>Brassicaceae</taxon>
        <taxon>Brassiceae</taxon>
        <taxon>Brassica</taxon>
    </lineage>
</organism>
<reference evidence="2 3" key="1">
    <citation type="submission" date="2020-02" db="EMBL/GenBank/DDBJ databases">
        <authorList>
            <person name="Ma Q."/>
            <person name="Huang Y."/>
            <person name="Song X."/>
            <person name="Pei D."/>
        </authorList>
    </citation>
    <scope>NUCLEOTIDE SEQUENCE [LARGE SCALE GENOMIC DNA]</scope>
    <source>
        <strain evidence="2">Sxm20200214</strain>
        <tissue evidence="2">Leaf</tissue>
    </source>
</reference>
<accession>A0A8X7TGT0</accession>
<feature type="domain" description="Amidase" evidence="1">
    <location>
        <begin position="30"/>
        <end position="313"/>
    </location>
</feature>
<dbReference type="OrthoDB" id="566138at2759"/>
<comment type="caution">
    <text evidence="2">The sequence shown here is derived from an EMBL/GenBank/DDBJ whole genome shotgun (WGS) entry which is preliminary data.</text>
</comment>
<dbReference type="Gene3D" id="3.90.1300.10">
    <property type="entry name" value="Amidase signature (AS) domain"/>
    <property type="match status" value="1"/>
</dbReference>
<evidence type="ECO:0000313" key="2">
    <source>
        <dbReference type="EMBL" id="KAG2241109.1"/>
    </source>
</evidence>